<organism evidence="1 2">
    <name type="scientific">Chryseobacterium endophyticum</name>
    <dbReference type="NCBI Taxonomy" id="1854762"/>
    <lineage>
        <taxon>Bacteria</taxon>
        <taxon>Pseudomonadati</taxon>
        <taxon>Bacteroidota</taxon>
        <taxon>Flavobacteriia</taxon>
        <taxon>Flavobacteriales</taxon>
        <taxon>Weeksellaceae</taxon>
        <taxon>Chryseobacterium group</taxon>
        <taxon>Chryseobacterium</taxon>
    </lineage>
</organism>
<dbReference type="EMBL" id="CP154834">
    <property type="protein sequence ID" value="XAO73425.1"/>
    <property type="molecule type" value="Genomic_DNA"/>
</dbReference>
<dbReference type="Proteomes" id="UP001463665">
    <property type="component" value="Chromosome"/>
</dbReference>
<evidence type="ECO:0000313" key="2">
    <source>
        <dbReference type="Proteomes" id="UP001463665"/>
    </source>
</evidence>
<evidence type="ECO:0008006" key="3">
    <source>
        <dbReference type="Google" id="ProtNLM"/>
    </source>
</evidence>
<name>A0AAU6WL05_9FLAO</name>
<gene>
    <name evidence="1" type="ORF">AAFP95_16985</name>
</gene>
<accession>A0AAU6WL05</accession>
<reference evidence="1 2" key="1">
    <citation type="submission" date="2024-04" db="EMBL/GenBank/DDBJ databases">
        <title>Genome sequencing and assembly of rice foliar adapted Chryseobacterium endophyticum OsEnb-ALM-A6.</title>
        <authorList>
            <person name="Kumar S."/>
            <person name="Javed M."/>
            <person name="Chouhan V."/>
            <person name="Charishma K."/>
            <person name="Patel A."/>
            <person name="Kumar M."/>
            <person name="Sahu K.P."/>
            <person name="Kumar A."/>
        </authorList>
    </citation>
    <scope>NUCLEOTIDE SEQUENCE [LARGE SCALE GENOMIC DNA]</scope>
    <source>
        <strain evidence="1 2">OsEnb-ALM-A6</strain>
    </source>
</reference>
<proteinExistence type="predicted"/>
<keyword evidence="2" id="KW-1185">Reference proteome</keyword>
<dbReference type="Gene3D" id="1.10.150.20">
    <property type="entry name" value="5' to 3' exonuclease, C-terminal subdomain"/>
    <property type="match status" value="1"/>
</dbReference>
<protein>
    <recommendedName>
        <fullName evidence="3">RNA polymerase alpha subunit C-terminal domain-containing protein</fullName>
    </recommendedName>
</protein>
<dbReference type="SUPFAM" id="SSF47789">
    <property type="entry name" value="C-terminal domain of RNA polymerase alpha subunit"/>
    <property type="match status" value="1"/>
</dbReference>
<sequence length="90" mass="10211">MAKCLISMSAVNHAAKGDFLRGIVAAPARRTLEKEKIDSLEKLSKYSEQEIRLLNGFGEVSMKKLKSHMEEHQFSFMQSTRDFSEASIDM</sequence>
<dbReference type="RefSeq" id="WP_294223217.1">
    <property type="nucleotide sequence ID" value="NZ_CP154834.1"/>
</dbReference>
<evidence type="ECO:0000313" key="1">
    <source>
        <dbReference type="EMBL" id="XAO73425.1"/>
    </source>
</evidence>
<dbReference type="AlphaFoldDB" id="A0AAU6WL05"/>